<dbReference type="InterPro" id="IPR029045">
    <property type="entry name" value="ClpP/crotonase-like_dom_sf"/>
</dbReference>
<organism evidence="1 2">
    <name type="scientific">Brevibacterium samyangense</name>
    <dbReference type="NCBI Taxonomy" id="366888"/>
    <lineage>
        <taxon>Bacteria</taxon>
        <taxon>Bacillati</taxon>
        <taxon>Actinomycetota</taxon>
        <taxon>Actinomycetes</taxon>
        <taxon>Micrococcales</taxon>
        <taxon>Brevibacteriaceae</taxon>
        <taxon>Brevibacterium</taxon>
    </lineage>
</organism>
<proteinExistence type="predicted"/>
<dbReference type="PANTHER" id="PTHR11941:SF127">
    <property type="entry name" value="ENOYL-COA HYDRATASE ECHA18 (ENOYL HYDRASE) (UNSATURATED ACYL-COA HYDRATASE) (CROTONASE)-RELATED"/>
    <property type="match status" value="1"/>
</dbReference>
<dbReference type="CDD" id="cd06558">
    <property type="entry name" value="crotonase-like"/>
    <property type="match status" value="1"/>
</dbReference>
<dbReference type="InterPro" id="IPR001753">
    <property type="entry name" value="Enoyl-CoA_hydra/iso"/>
</dbReference>
<protein>
    <submittedName>
        <fullName evidence="1">Enoyl-CoA hydratase-related protein</fullName>
    </submittedName>
</protein>
<sequence>MTENYPLVEGFDLTVSGGIGTLVIDRPAARNALSRDMWRALPDIVATAEEDPDLRVLVLTGAGDHFSAGSDIHDLAVPLTDFWDLNSTAEAALAEARIPTIAAVRGSCIGGGTELAAACDFRIAAPGSRFGVTAAKLGLVYPPGPSRRLAEVFGTSWAKYLLVTGNLIDHEVAERLGFLHAVDPAPLDAALALARTVVSRSALSQGATVRLLAGEEFDAATTERLAAAYDREIAEGQEAFFAKRSPEFSVQRTTWPDPA</sequence>
<dbReference type="SUPFAM" id="SSF52096">
    <property type="entry name" value="ClpP/crotonase"/>
    <property type="match status" value="1"/>
</dbReference>
<dbReference type="EMBL" id="BAAANO010000020">
    <property type="protein sequence ID" value="GAA2010022.1"/>
    <property type="molecule type" value="Genomic_DNA"/>
</dbReference>
<dbReference type="Proteomes" id="UP001500755">
    <property type="component" value="Unassembled WGS sequence"/>
</dbReference>
<name>A0ABP5F1K9_9MICO</name>
<evidence type="ECO:0000313" key="2">
    <source>
        <dbReference type="Proteomes" id="UP001500755"/>
    </source>
</evidence>
<keyword evidence="2" id="KW-1185">Reference proteome</keyword>
<dbReference type="Pfam" id="PF00378">
    <property type="entry name" value="ECH_1"/>
    <property type="match status" value="1"/>
</dbReference>
<comment type="caution">
    <text evidence="1">The sequence shown here is derived from an EMBL/GenBank/DDBJ whole genome shotgun (WGS) entry which is preliminary data.</text>
</comment>
<accession>A0ABP5F1K9</accession>
<dbReference type="Gene3D" id="3.90.226.10">
    <property type="entry name" value="2-enoyl-CoA Hydratase, Chain A, domain 1"/>
    <property type="match status" value="1"/>
</dbReference>
<dbReference type="RefSeq" id="WP_344309532.1">
    <property type="nucleotide sequence ID" value="NZ_BAAANO010000020.1"/>
</dbReference>
<reference evidence="2" key="1">
    <citation type="journal article" date="2019" name="Int. J. Syst. Evol. Microbiol.">
        <title>The Global Catalogue of Microorganisms (GCM) 10K type strain sequencing project: providing services to taxonomists for standard genome sequencing and annotation.</title>
        <authorList>
            <consortium name="The Broad Institute Genomics Platform"/>
            <consortium name="The Broad Institute Genome Sequencing Center for Infectious Disease"/>
            <person name="Wu L."/>
            <person name="Ma J."/>
        </authorList>
    </citation>
    <scope>NUCLEOTIDE SEQUENCE [LARGE SCALE GENOMIC DNA]</scope>
    <source>
        <strain evidence="2">JCM 14546</strain>
    </source>
</reference>
<evidence type="ECO:0000313" key="1">
    <source>
        <dbReference type="EMBL" id="GAA2010022.1"/>
    </source>
</evidence>
<dbReference type="PANTHER" id="PTHR11941">
    <property type="entry name" value="ENOYL-COA HYDRATASE-RELATED"/>
    <property type="match status" value="1"/>
</dbReference>
<gene>
    <name evidence="1" type="ORF">GCM10009755_21240</name>
</gene>